<accession>A0A5C6C333</accession>
<comment type="caution">
    <text evidence="1">The sequence shown here is derived from an EMBL/GenBank/DDBJ whole genome shotgun (WGS) entry which is preliminary data.</text>
</comment>
<name>A0A5C6C333_9BACT</name>
<dbReference type="OrthoDB" id="9891796at2"/>
<organism evidence="1 2">
    <name type="scientific">Allorhodopirellula heiligendammensis</name>
    <dbReference type="NCBI Taxonomy" id="2714739"/>
    <lineage>
        <taxon>Bacteria</taxon>
        <taxon>Pseudomonadati</taxon>
        <taxon>Planctomycetota</taxon>
        <taxon>Planctomycetia</taxon>
        <taxon>Pirellulales</taxon>
        <taxon>Pirellulaceae</taxon>
        <taxon>Allorhodopirellula</taxon>
    </lineage>
</organism>
<dbReference type="AlphaFoldDB" id="A0A5C6C333"/>
<keyword evidence="2" id="KW-1185">Reference proteome</keyword>
<dbReference type="RefSeq" id="WP_146405891.1">
    <property type="nucleotide sequence ID" value="NZ_SJPU01000001.1"/>
</dbReference>
<gene>
    <name evidence="1" type="ORF">Poly21_11310</name>
</gene>
<evidence type="ECO:0000313" key="2">
    <source>
        <dbReference type="Proteomes" id="UP000319908"/>
    </source>
</evidence>
<proteinExistence type="predicted"/>
<protein>
    <submittedName>
        <fullName evidence="1">Uncharacterized protein</fullName>
    </submittedName>
</protein>
<dbReference type="Proteomes" id="UP000319908">
    <property type="component" value="Unassembled WGS sequence"/>
</dbReference>
<dbReference type="EMBL" id="SJPU01000001">
    <property type="protein sequence ID" value="TWU18960.1"/>
    <property type="molecule type" value="Genomic_DNA"/>
</dbReference>
<reference evidence="1 2" key="1">
    <citation type="journal article" date="2020" name="Antonie Van Leeuwenhoek">
        <title>Rhodopirellula heiligendammensis sp. nov., Rhodopirellula pilleata sp. nov., and Rhodopirellula solitaria sp. nov. isolated from natural or artificial marine surfaces in Northern Germany and California, USA, and emended description of the genus Rhodopirellula.</title>
        <authorList>
            <person name="Kallscheuer N."/>
            <person name="Wiegand S."/>
            <person name="Jogler M."/>
            <person name="Boedeker C."/>
            <person name="Peeters S.H."/>
            <person name="Rast P."/>
            <person name="Heuer A."/>
            <person name="Jetten M.S.M."/>
            <person name="Rohde M."/>
            <person name="Jogler C."/>
        </authorList>
    </citation>
    <scope>NUCLEOTIDE SEQUENCE [LARGE SCALE GENOMIC DNA]</scope>
    <source>
        <strain evidence="1 2">Poly21</strain>
    </source>
</reference>
<evidence type="ECO:0000313" key="1">
    <source>
        <dbReference type="EMBL" id="TWU18960.1"/>
    </source>
</evidence>
<sequence>MFMTDNHPVAFQPIALDTYSNNTVNRQHLRSVPTIVRRKMHRAEPIEMIKVLRWQWWTKPLIDGGQTLYRILTLPIGQSSNQRLRDR</sequence>